<dbReference type="PROSITE" id="PS00798">
    <property type="entry name" value="ALDOKETO_REDUCTASE_1"/>
    <property type="match status" value="1"/>
</dbReference>
<dbReference type="PROSITE" id="PS00062">
    <property type="entry name" value="ALDOKETO_REDUCTASE_2"/>
    <property type="match status" value="1"/>
</dbReference>
<evidence type="ECO:0000313" key="9">
    <source>
        <dbReference type="Proteomes" id="UP000001593"/>
    </source>
</evidence>
<sequence length="323" mass="35973">MAMKQIFCKLNTGASIPAMALGTWQSSKEEVGNAVRLAIELGYRHIDCAEIYGNEGEIGEALSEVLTEGKVKREELFVTSKLWCDSHHPDDVLPACQATLKNLQLDYLDLYLIHIPVAFKKGVRLPHSIAEGIIGYTPEGVQNTWQAMEGLVAKGLCKAIGVSNFSVKRLNKLLETASIVPACNQVELHPYLPQEKLKEFCDSKGILLTAYSPLGNPGRLVPKERLEREPKVMEEPVIKEIAAKHNCSVARVLLRWGIQRGYPVLPKSTSRDHLHDNFSALGLVLTDDEMAAIKSITTRQRYLTQGWMYAEGEYVDPFDGEID</sequence>
<evidence type="ECO:0000256" key="5">
    <source>
        <dbReference type="PIRSR" id="PIRSR000097-2"/>
    </source>
</evidence>
<keyword evidence="2" id="KW-0521">NADP</keyword>
<dbReference type="AlphaFoldDB" id="A7SIT3"/>
<name>A7SIT3_NEMVE</name>
<dbReference type="OrthoDB" id="416253at2759"/>
<comment type="similarity">
    <text evidence="1">Belongs to the aldo/keto reductase family.</text>
</comment>
<dbReference type="InterPro" id="IPR018170">
    <property type="entry name" value="Aldo/ket_reductase_CS"/>
</dbReference>
<keyword evidence="9" id="KW-1185">Reference proteome</keyword>
<organism evidence="8 9">
    <name type="scientific">Nematostella vectensis</name>
    <name type="common">Starlet sea anemone</name>
    <dbReference type="NCBI Taxonomy" id="45351"/>
    <lineage>
        <taxon>Eukaryota</taxon>
        <taxon>Metazoa</taxon>
        <taxon>Cnidaria</taxon>
        <taxon>Anthozoa</taxon>
        <taxon>Hexacorallia</taxon>
        <taxon>Actiniaria</taxon>
        <taxon>Edwardsiidae</taxon>
        <taxon>Nematostella</taxon>
    </lineage>
</organism>
<dbReference type="InterPro" id="IPR036812">
    <property type="entry name" value="NAD(P)_OxRdtase_dom_sf"/>
</dbReference>
<dbReference type="SUPFAM" id="SSF51430">
    <property type="entry name" value="NAD(P)-linked oxidoreductase"/>
    <property type="match status" value="1"/>
</dbReference>
<dbReference type="PRINTS" id="PR00069">
    <property type="entry name" value="ALDKETRDTASE"/>
</dbReference>
<evidence type="ECO:0000259" key="7">
    <source>
        <dbReference type="Pfam" id="PF00248"/>
    </source>
</evidence>
<dbReference type="eggNOG" id="KOG1577">
    <property type="taxonomic scope" value="Eukaryota"/>
</dbReference>
<dbReference type="EMBL" id="DS469671">
    <property type="protein sequence ID" value="EDO36411.1"/>
    <property type="molecule type" value="Genomic_DNA"/>
</dbReference>
<dbReference type="GO" id="GO:0004032">
    <property type="term" value="F:aldose reductase (NADPH) activity"/>
    <property type="evidence" value="ECO:0000318"/>
    <property type="project" value="GO_Central"/>
</dbReference>
<evidence type="ECO:0000313" key="8">
    <source>
        <dbReference type="EMBL" id="EDO36411.1"/>
    </source>
</evidence>
<dbReference type="Proteomes" id="UP000001593">
    <property type="component" value="Unassembled WGS sequence"/>
</dbReference>
<dbReference type="Gene3D" id="3.20.20.100">
    <property type="entry name" value="NADP-dependent oxidoreductase domain"/>
    <property type="match status" value="1"/>
</dbReference>
<accession>A7SIT3</accession>
<dbReference type="InterPro" id="IPR020471">
    <property type="entry name" value="AKR"/>
</dbReference>
<evidence type="ECO:0000256" key="2">
    <source>
        <dbReference type="ARBA" id="ARBA00022857"/>
    </source>
</evidence>
<dbReference type="HOGENOM" id="CLU_023205_0_0_1"/>
<gene>
    <name evidence="8" type="ORF">NEMVEDRAFT_v1g190239</name>
</gene>
<dbReference type="PANTHER" id="PTHR11732">
    <property type="entry name" value="ALDO/KETO REDUCTASE"/>
    <property type="match status" value="1"/>
</dbReference>
<dbReference type="InParanoid" id="A7SIT3"/>
<feature type="site" description="Lowers pKa of active site Tyr" evidence="6">
    <location>
        <position position="81"/>
    </location>
</feature>
<evidence type="ECO:0000256" key="1">
    <source>
        <dbReference type="ARBA" id="ARBA00007905"/>
    </source>
</evidence>
<dbReference type="PhylomeDB" id="A7SIT3"/>
<dbReference type="OMA" id="WETMEGF"/>
<dbReference type="Pfam" id="PF00248">
    <property type="entry name" value="Aldo_ket_red"/>
    <property type="match status" value="1"/>
</dbReference>
<evidence type="ECO:0000256" key="6">
    <source>
        <dbReference type="PIRSR" id="PIRSR000097-3"/>
    </source>
</evidence>
<protein>
    <recommendedName>
        <fullName evidence="7">NADP-dependent oxidoreductase domain-containing protein</fullName>
    </recommendedName>
</protein>
<proteinExistence type="inferred from homology"/>
<feature type="binding site" evidence="5">
    <location>
        <position position="114"/>
    </location>
    <ligand>
        <name>substrate</name>
    </ligand>
</feature>
<dbReference type="InterPro" id="IPR023210">
    <property type="entry name" value="NADP_OxRdtase_dom"/>
</dbReference>
<dbReference type="GO" id="GO:0005829">
    <property type="term" value="C:cytosol"/>
    <property type="evidence" value="ECO:0000318"/>
    <property type="project" value="GO_Central"/>
</dbReference>
<evidence type="ECO:0000256" key="3">
    <source>
        <dbReference type="ARBA" id="ARBA00023002"/>
    </source>
</evidence>
<dbReference type="STRING" id="45351.A7SIT3"/>
<feature type="domain" description="NADP-dependent oxidoreductase" evidence="7">
    <location>
        <begin position="19"/>
        <end position="296"/>
    </location>
</feature>
<reference evidence="8 9" key="1">
    <citation type="journal article" date="2007" name="Science">
        <title>Sea anemone genome reveals ancestral eumetazoan gene repertoire and genomic organization.</title>
        <authorList>
            <person name="Putnam N.H."/>
            <person name="Srivastava M."/>
            <person name="Hellsten U."/>
            <person name="Dirks B."/>
            <person name="Chapman J."/>
            <person name="Salamov A."/>
            <person name="Terry A."/>
            <person name="Shapiro H."/>
            <person name="Lindquist E."/>
            <person name="Kapitonov V.V."/>
            <person name="Jurka J."/>
            <person name="Genikhovich G."/>
            <person name="Grigoriev I.V."/>
            <person name="Lucas S.M."/>
            <person name="Steele R.E."/>
            <person name="Finnerty J.R."/>
            <person name="Technau U."/>
            <person name="Martindale M.Q."/>
            <person name="Rokhsar D.S."/>
        </authorList>
    </citation>
    <scope>NUCLEOTIDE SEQUENCE [LARGE SCALE GENOMIC DNA]</scope>
    <source>
        <strain evidence="9">CH2 X CH6</strain>
    </source>
</reference>
<evidence type="ECO:0000256" key="4">
    <source>
        <dbReference type="PIRSR" id="PIRSR000097-1"/>
    </source>
</evidence>
<dbReference type="KEGG" id="nve:5507850"/>
<feature type="active site" description="Proton donor" evidence="4">
    <location>
        <position position="52"/>
    </location>
</feature>
<dbReference type="FunFam" id="3.20.20.100:FF:000006">
    <property type="entry name" value="Aldo-keto reductase family 1 member A1"/>
    <property type="match status" value="1"/>
</dbReference>
<keyword evidence="3" id="KW-0560">Oxidoreductase</keyword>
<dbReference type="PIRSF" id="PIRSF000097">
    <property type="entry name" value="AKR"/>
    <property type="match status" value="1"/>
</dbReference>